<dbReference type="Pfam" id="PF10105">
    <property type="entry name" value="DUF2344"/>
    <property type="match status" value="1"/>
</dbReference>
<feature type="domain" description="DUF2344" evidence="1">
    <location>
        <begin position="3"/>
        <end position="203"/>
    </location>
</feature>
<gene>
    <name evidence="2" type="ORF">DPM12_09650</name>
</gene>
<evidence type="ECO:0000259" key="1">
    <source>
        <dbReference type="Pfam" id="PF10105"/>
    </source>
</evidence>
<keyword evidence="3" id="KW-1185">Reference proteome</keyword>
<accession>A0A329QS14</accession>
<evidence type="ECO:0000313" key="3">
    <source>
        <dbReference type="Proteomes" id="UP000250462"/>
    </source>
</evidence>
<organism evidence="2 3">
    <name type="scientific">Phytoactinopolyspora halophila</name>
    <dbReference type="NCBI Taxonomy" id="1981511"/>
    <lineage>
        <taxon>Bacteria</taxon>
        <taxon>Bacillati</taxon>
        <taxon>Actinomycetota</taxon>
        <taxon>Actinomycetes</taxon>
        <taxon>Jiangellales</taxon>
        <taxon>Jiangellaceae</taxon>
        <taxon>Phytoactinopolyspora</taxon>
    </lineage>
</organism>
<dbReference type="InterPro" id="IPR018768">
    <property type="entry name" value="DUF2344"/>
</dbReference>
<proteinExistence type="predicted"/>
<comment type="caution">
    <text evidence="2">The sequence shown here is derived from an EMBL/GenBank/DDBJ whole genome shotgun (WGS) entry which is preliminary data.</text>
</comment>
<name>A0A329QS14_9ACTN</name>
<reference evidence="2 3" key="1">
    <citation type="submission" date="2018-06" db="EMBL/GenBank/DDBJ databases">
        <title>Phytoactinopolyspora halophila sp. nov., a novel halophilic actinomycete isolated from a saline soil in China.</title>
        <authorList>
            <person name="Tang S.-K."/>
        </authorList>
    </citation>
    <scope>NUCLEOTIDE SEQUENCE [LARGE SCALE GENOMIC DNA]</scope>
    <source>
        <strain evidence="2 3">YIM 96934</strain>
    </source>
</reference>
<evidence type="ECO:0000313" key="2">
    <source>
        <dbReference type="EMBL" id="RAW14886.1"/>
    </source>
</evidence>
<dbReference type="EMBL" id="QMIG01000007">
    <property type="protein sequence ID" value="RAW14886.1"/>
    <property type="molecule type" value="Genomic_DNA"/>
</dbReference>
<sequence length="244" mass="26356">MQKMWVQFAKRGRLRFTSHRDFQRAFERAVRRAGVPVAYSHGFTPHPKVSFIGAAPTGCASEAEYLEISLTDWCAPEQVRSALDDALPPGLDVITVAEADADQVDSRSPSQLPSRASSLASWLAASWWEIALPGAEAGAVGRALDAFLAAESVAVERLTKKGTRSLDARGAVLYADMVTDEGADADAPAIRCVIEHQEPTVRPEEMLGALRVVAEFEAPAPPRVTRLAQGTWDAEAEILKPPPL</sequence>
<dbReference type="AlphaFoldDB" id="A0A329QS14"/>
<protein>
    <submittedName>
        <fullName evidence="2">Radical SAM protein</fullName>
    </submittedName>
</protein>
<dbReference type="NCBIfam" id="TIGR03936">
    <property type="entry name" value="sam_1_link_chp"/>
    <property type="match status" value="1"/>
</dbReference>
<dbReference type="Proteomes" id="UP000250462">
    <property type="component" value="Unassembled WGS sequence"/>
</dbReference>
<dbReference type="OrthoDB" id="9780488at2"/>